<dbReference type="PROSITE" id="PS00041">
    <property type="entry name" value="HTH_ARAC_FAMILY_1"/>
    <property type="match status" value="1"/>
</dbReference>
<dbReference type="SUPFAM" id="SSF63829">
    <property type="entry name" value="Calcium-dependent phosphotriesterase"/>
    <property type="match status" value="2"/>
</dbReference>
<dbReference type="PROSITE" id="PS01124">
    <property type="entry name" value="HTH_ARAC_FAMILY_2"/>
    <property type="match status" value="1"/>
</dbReference>
<evidence type="ECO:0000256" key="2">
    <source>
        <dbReference type="ARBA" id="ARBA00012438"/>
    </source>
</evidence>
<organism evidence="11 12">
    <name type="scientific">Flavivirga spongiicola</name>
    <dbReference type="NCBI Taxonomy" id="421621"/>
    <lineage>
        <taxon>Bacteria</taxon>
        <taxon>Pseudomonadati</taxon>
        <taxon>Bacteroidota</taxon>
        <taxon>Flavobacteriia</taxon>
        <taxon>Flavobacteriales</taxon>
        <taxon>Flavobacteriaceae</taxon>
        <taxon>Flavivirga</taxon>
    </lineage>
</organism>
<evidence type="ECO:0000259" key="9">
    <source>
        <dbReference type="PROSITE" id="PS50109"/>
    </source>
</evidence>
<dbReference type="Gene3D" id="2.130.10.10">
    <property type="entry name" value="YVTN repeat-like/Quinoprotein amine dehydrogenase"/>
    <property type="match status" value="2"/>
</dbReference>
<dbReference type="InterPro" id="IPR036890">
    <property type="entry name" value="HATPase_C_sf"/>
</dbReference>
<dbReference type="Pfam" id="PF07494">
    <property type="entry name" value="Reg_prop"/>
    <property type="match status" value="1"/>
</dbReference>
<dbReference type="EMBL" id="JAODOP010000001">
    <property type="protein sequence ID" value="MEF3832121.1"/>
    <property type="molecule type" value="Genomic_DNA"/>
</dbReference>
<dbReference type="InterPro" id="IPR011006">
    <property type="entry name" value="CheY-like_superfamily"/>
</dbReference>
<evidence type="ECO:0000313" key="11">
    <source>
        <dbReference type="EMBL" id="MEF3832121.1"/>
    </source>
</evidence>
<evidence type="ECO:0000256" key="5">
    <source>
        <dbReference type="ARBA" id="ARBA00023125"/>
    </source>
</evidence>
<dbReference type="SUPFAM" id="SSF55874">
    <property type="entry name" value="ATPase domain of HSP90 chaperone/DNA topoisomerase II/histidine kinase"/>
    <property type="match status" value="1"/>
</dbReference>
<keyword evidence="4" id="KW-0805">Transcription regulation</keyword>
<dbReference type="SUPFAM" id="SSF47384">
    <property type="entry name" value="Homodimeric domain of signal transducing histidine kinase"/>
    <property type="match status" value="1"/>
</dbReference>
<dbReference type="InterPro" id="IPR011110">
    <property type="entry name" value="Reg_prop"/>
</dbReference>
<evidence type="ECO:0000256" key="1">
    <source>
        <dbReference type="ARBA" id="ARBA00000085"/>
    </source>
</evidence>
<protein>
    <recommendedName>
        <fullName evidence="2">histidine kinase</fullName>
        <ecNumber evidence="2">2.7.13.3</ecNumber>
    </recommendedName>
</protein>
<dbReference type="Pfam" id="PF07495">
    <property type="entry name" value="Y_Y_Y"/>
    <property type="match status" value="1"/>
</dbReference>
<keyword evidence="6" id="KW-0804">Transcription</keyword>
<dbReference type="SUPFAM" id="SSF52172">
    <property type="entry name" value="CheY-like"/>
    <property type="match status" value="1"/>
</dbReference>
<dbReference type="Pfam" id="PF02518">
    <property type="entry name" value="HATPase_c"/>
    <property type="match status" value="1"/>
</dbReference>
<evidence type="ECO:0000313" key="12">
    <source>
        <dbReference type="Proteomes" id="UP001337305"/>
    </source>
</evidence>
<keyword evidence="5" id="KW-0238">DNA-binding</keyword>
<dbReference type="EC" id="2.7.13.3" evidence="2"/>
<dbReference type="RefSeq" id="WP_303309110.1">
    <property type="nucleotide sequence ID" value="NZ_JAODOP010000001.1"/>
</dbReference>
<dbReference type="Proteomes" id="UP001337305">
    <property type="component" value="Unassembled WGS sequence"/>
</dbReference>
<dbReference type="Gene3D" id="2.60.40.10">
    <property type="entry name" value="Immunoglobulins"/>
    <property type="match status" value="1"/>
</dbReference>
<dbReference type="InterPro" id="IPR013783">
    <property type="entry name" value="Ig-like_fold"/>
</dbReference>
<dbReference type="CDD" id="cd00082">
    <property type="entry name" value="HisKA"/>
    <property type="match status" value="1"/>
</dbReference>
<comment type="caution">
    <text evidence="11">The sequence shown here is derived from an EMBL/GenBank/DDBJ whole genome shotgun (WGS) entry which is preliminary data.</text>
</comment>
<evidence type="ECO:0000256" key="6">
    <source>
        <dbReference type="ARBA" id="ARBA00023163"/>
    </source>
</evidence>
<evidence type="ECO:0000256" key="3">
    <source>
        <dbReference type="ARBA" id="ARBA00022553"/>
    </source>
</evidence>
<dbReference type="InterPro" id="IPR003594">
    <property type="entry name" value="HATPase_dom"/>
</dbReference>
<keyword evidence="11" id="KW-0067">ATP-binding</keyword>
<dbReference type="Gene3D" id="3.40.50.2300">
    <property type="match status" value="1"/>
</dbReference>
<comment type="catalytic activity">
    <reaction evidence="1">
        <text>ATP + protein L-histidine = ADP + protein N-phospho-L-histidine.</text>
        <dbReference type="EC" id="2.7.13.3"/>
    </reaction>
</comment>
<keyword evidence="3 7" id="KW-0597">Phosphoprotein</keyword>
<dbReference type="SUPFAM" id="SSF46689">
    <property type="entry name" value="Homeodomain-like"/>
    <property type="match status" value="1"/>
</dbReference>
<evidence type="ECO:0000259" key="10">
    <source>
        <dbReference type="PROSITE" id="PS50110"/>
    </source>
</evidence>
<dbReference type="InterPro" id="IPR009057">
    <property type="entry name" value="Homeodomain-like_sf"/>
</dbReference>
<keyword evidence="12" id="KW-1185">Reference proteome</keyword>
<dbReference type="PRINTS" id="PR00344">
    <property type="entry name" value="BCTRLSENSOR"/>
</dbReference>
<dbReference type="Pfam" id="PF00072">
    <property type="entry name" value="Response_reg"/>
    <property type="match status" value="1"/>
</dbReference>
<name>A0ABU7XP11_9FLAO</name>
<evidence type="ECO:0000256" key="7">
    <source>
        <dbReference type="PROSITE-ProRule" id="PRU00169"/>
    </source>
</evidence>
<dbReference type="SMART" id="SM00387">
    <property type="entry name" value="HATPase_c"/>
    <property type="match status" value="1"/>
</dbReference>
<dbReference type="Gene3D" id="1.10.10.60">
    <property type="entry name" value="Homeodomain-like"/>
    <property type="match status" value="1"/>
</dbReference>
<dbReference type="SMART" id="SM00342">
    <property type="entry name" value="HTH_ARAC"/>
    <property type="match status" value="1"/>
</dbReference>
<feature type="domain" description="Histidine kinase" evidence="9">
    <location>
        <begin position="836"/>
        <end position="1055"/>
    </location>
</feature>
<gene>
    <name evidence="11" type="ORF">N1F79_03160</name>
</gene>
<dbReference type="InterPro" id="IPR005467">
    <property type="entry name" value="His_kinase_dom"/>
</dbReference>
<sequence>MLSLKLYHFLLIAFFYSSFSYGQNHANFKHLSPIFNNKSVAISKTAQDQQGNIWMLSVYGILVYDGYNYKAVKNETIFPNWKEEDVIKDIVLDNNNNIWITSTLGLVSKYNAPKGQFEDISILVKDGITKVRPKEENVWLISKNSAIYCYSGSKIDHITTIYNEGLPLKNSIDIDFVKPNELYVSTDNGKIFNYSLKSKKTTELVGVYTDYPGTIILRTDNNNKLWIGTEAFGVLVYDSVLKQFIQESLFEKKSYNINKEIFLTLFCDKEGYMWGGTDGGGLYKINSNNGEIEIFTKQDSNEFSLGSNTILNINEDNHKNIWICTNYGKLNVLPSANNNIKYHEGSANNTPLRVLSVYKSSQGDLWAGTDGSGITKISYNLDGSTNETQYFNNIALNKGFYVQSIIEDNQSNIWFGTYKNGLYFHNTKKGTFEKVNIVNSKKQEATDVRTVFKDSKDRIWVGSNISINVYSSNLSLLASFENNTKGLKGSIVESFIEDETGAIWLGIYQGGLFMFNENKNNLKHSTFSNHSYSKNNESKNHRVKYMALGDSNDIWLINSVSKLLKFHTKSKSYSTFDHIESINEQDFSSVIVEDNNNIWLSSNNGICHINIEKASLKRYYSTDGLQDNSFLSRSAFKDKQGTMYFGGLKGLNYFNPKQLSKKVPHPSLSINTIEILNQPADALIPSQIPSGISNVELLKLKYNQSSFSFRFSAIDNILNPKYYYAYRLKGFDDDWITSRSERIATYTNIPSGSYIFEVKAGTKKGVWDIPKKQITIEIDQPIWNKPIAYFIYMCFFGLFIFGLKRWYSLKKKLFLEKVSHKKESELHDLKMNFFTKMSHEIQTPITLILGPIDDMLRLAEQNGNLLLKQRLNIIANNTNRLSKIARELTLVRNKELNKLRLTVTKNNLFKNIEDISLSFKELARKKQIDFAINCPENLSEAWYDKEKIEHIIYNLLSNAFKFTPKEGNIQLSIIPINSKKQIKLSVIDSGPGIPKEELDTIFELFYQSNIGKKNKGSGIGLALTKELIDLHRGTIKVDSTHLEGTNFTITLPVTEEAYLDSEKIITSDSEKPIVDIEDKNENEKESEGPNLYKKTILIVEDNYDLQTFLKELLFDQYNIILAENGEEGFHYAKSNFPDLILSDIMMPKLDGIEMCKALQTDHLTKHIPIILLTAKNSTNAKISGLKSGAIEYINKPFNTKELLLKVKNIISSKEHIISKYRKEIISHPKIKLEQSPDEVFLENLTFRINSKLDDANFKIETLADSLNMSYSSLYRKCQSLTGHSLVDFVRLMRLKKAAILIAKYGYTISEVAFMVGFNDPKYFSKCFKKLYKKNPKNFGIEAKKMGVDEYLKKHRLENII</sequence>
<dbReference type="InterPro" id="IPR018062">
    <property type="entry name" value="HTH_AraC-typ_CS"/>
</dbReference>
<dbReference type="SMART" id="SM00448">
    <property type="entry name" value="REC"/>
    <property type="match status" value="1"/>
</dbReference>
<dbReference type="InterPro" id="IPR015943">
    <property type="entry name" value="WD40/YVTN_repeat-like_dom_sf"/>
</dbReference>
<dbReference type="GO" id="GO:0005524">
    <property type="term" value="F:ATP binding"/>
    <property type="evidence" value="ECO:0007669"/>
    <property type="project" value="UniProtKB-KW"/>
</dbReference>
<dbReference type="PROSITE" id="PS50109">
    <property type="entry name" value="HIS_KIN"/>
    <property type="match status" value="1"/>
</dbReference>
<dbReference type="PANTHER" id="PTHR43547">
    <property type="entry name" value="TWO-COMPONENT HISTIDINE KINASE"/>
    <property type="match status" value="1"/>
</dbReference>
<accession>A0ABU7XP11</accession>
<dbReference type="InterPro" id="IPR036097">
    <property type="entry name" value="HisK_dim/P_sf"/>
</dbReference>
<dbReference type="InterPro" id="IPR018060">
    <property type="entry name" value="HTH_AraC"/>
</dbReference>
<dbReference type="CDD" id="cd00075">
    <property type="entry name" value="HATPase"/>
    <property type="match status" value="1"/>
</dbReference>
<dbReference type="Gene3D" id="1.10.287.130">
    <property type="match status" value="1"/>
</dbReference>
<feature type="modified residue" description="4-aspartylphosphate" evidence="7">
    <location>
        <position position="1143"/>
    </location>
</feature>
<dbReference type="Pfam" id="PF12833">
    <property type="entry name" value="HTH_18"/>
    <property type="match status" value="1"/>
</dbReference>
<dbReference type="InterPro" id="IPR001789">
    <property type="entry name" value="Sig_transdc_resp-reg_receiver"/>
</dbReference>
<dbReference type="PROSITE" id="PS50110">
    <property type="entry name" value="RESPONSE_REGULATORY"/>
    <property type="match status" value="1"/>
</dbReference>
<dbReference type="PANTHER" id="PTHR43547:SF2">
    <property type="entry name" value="HYBRID SIGNAL TRANSDUCTION HISTIDINE KINASE C"/>
    <property type="match status" value="1"/>
</dbReference>
<dbReference type="InterPro" id="IPR011123">
    <property type="entry name" value="Y_Y_Y"/>
</dbReference>
<reference evidence="11 12" key="1">
    <citation type="submission" date="2022-09" db="EMBL/GenBank/DDBJ databases">
        <title>Genome sequencing of Flavivirga sp. MEBiC05379.</title>
        <authorList>
            <person name="Oh H.-M."/>
            <person name="Kwon K.K."/>
            <person name="Park M.J."/>
            <person name="Yang S.-H."/>
        </authorList>
    </citation>
    <scope>NUCLEOTIDE SEQUENCE [LARGE SCALE GENOMIC DNA]</scope>
    <source>
        <strain evidence="11 12">MEBiC05379</strain>
    </source>
</reference>
<evidence type="ECO:0000256" key="4">
    <source>
        <dbReference type="ARBA" id="ARBA00023015"/>
    </source>
</evidence>
<dbReference type="InterPro" id="IPR003661">
    <property type="entry name" value="HisK_dim/P_dom"/>
</dbReference>
<feature type="domain" description="HTH araC/xylS-type" evidence="8">
    <location>
        <begin position="1242"/>
        <end position="1341"/>
    </location>
</feature>
<proteinExistence type="predicted"/>
<keyword evidence="11" id="KW-0547">Nucleotide-binding</keyword>
<dbReference type="InterPro" id="IPR004358">
    <property type="entry name" value="Sig_transdc_His_kin-like_C"/>
</dbReference>
<feature type="domain" description="Response regulatory" evidence="10">
    <location>
        <begin position="1095"/>
        <end position="1210"/>
    </location>
</feature>
<dbReference type="Gene3D" id="3.30.565.10">
    <property type="entry name" value="Histidine kinase-like ATPase, C-terminal domain"/>
    <property type="match status" value="1"/>
</dbReference>
<evidence type="ECO:0000259" key="8">
    <source>
        <dbReference type="PROSITE" id="PS01124"/>
    </source>
</evidence>